<gene>
    <name evidence="4" type="primary">mtrA_1</name>
    <name evidence="4" type="ORF">AMURIS_04104</name>
</gene>
<evidence type="ECO:0000256" key="2">
    <source>
        <dbReference type="PROSITE-ProRule" id="PRU01091"/>
    </source>
</evidence>
<proteinExistence type="predicted"/>
<dbReference type="RefSeq" id="WP_103241355.1">
    <property type="nucleotide sequence ID" value="NZ_JANJZD010000071.1"/>
</dbReference>
<dbReference type="AlphaFoldDB" id="A0A2K4ZLK0"/>
<dbReference type="PROSITE" id="PS51755">
    <property type="entry name" value="OMPR_PHOB"/>
    <property type="match status" value="1"/>
</dbReference>
<accession>A0A2K4ZLK0</accession>
<dbReference type="InterPro" id="IPR001867">
    <property type="entry name" value="OmpR/PhoB-type_DNA-bd"/>
</dbReference>
<sequence>MLTFSDTEEKAVEKAIAALADMIPLEAIEPPHSPALTFPGLEIRLHQRRVLKNGIDVSLTRLEYGALCYLAASPGRVFTKAQIFEAVWSMGSESCQSSVTNVICNLRKKIEPDSRNPTYIKTILGIGYKFVSGE</sequence>
<protein>
    <submittedName>
        <fullName evidence="4">DNA-binding response regulator MtrA</fullName>
    </submittedName>
</protein>
<dbReference type="Proteomes" id="UP000236311">
    <property type="component" value="Unassembled WGS sequence"/>
</dbReference>
<dbReference type="EMBL" id="OFSM01000024">
    <property type="protein sequence ID" value="SOY31367.1"/>
    <property type="molecule type" value="Genomic_DNA"/>
</dbReference>
<evidence type="ECO:0000256" key="1">
    <source>
        <dbReference type="ARBA" id="ARBA00023125"/>
    </source>
</evidence>
<evidence type="ECO:0000313" key="4">
    <source>
        <dbReference type="EMBL" id="SOY31367.1"/>
    </source>
</evidence>
<keyword evidence="5" id="KW-1185">Reference proteome</keyword>
<dbReference type="Pfam" id="PF00486">
    <property type="entry name" value="Trans_reg_C"/>
    <property type="match status" value="1"/>
</dbReference>
<dbReference type="GO" id="GO:0003677">
    <property type="term" value="F:DNA binding"/>
    <property type="evidence" value="ECO:0007669"/>
    <property type="project" value="UniProtKB-UniRule"/>
</dbReference>
<evidence type="ECO:0000259" key="3">
    <source>
        <dbReference type="PROSITE" id="PS51755"/>
    </source>
</evidence>
<keyword evidence="1 2" id="KW-0238">DNA-binding</keyword>
<dbReference type="Gene3D" id="1.10.10.10">
    <property type="entry name" value="Winged helix-like DNA-binding domain superfamily/Winged helix DNA-binding domain"/>
    <property type="match status" value="1"/>
</dbReference>
<dbReference type="SMART" id="SM00862">
    <property type="entry name" value="Trans_reg_C"/>
    <property type="match status" value="1"/>
</dbReference>
<dbReference type="InterPro" id="IPR036388">
    <property type="entry name" value="WH-like_DNA-bd_sf"/>
</dbReference>
<feature type="domain" description="OmpR/PhoB-type" evidence="3">
    <location>
        <begin position="33"/>
        <end position="132"/>
    </location>
</feature>
<reference evidence="4 5" key="1">
    <citation type="submission" date="2018-01" db="EMBL/GenBank/DDBJ databases">
        <authorList>
            <person name="Gaut B.S."/>
            <person name="Morton B.R."/>
            <person name="Clegg M.T."/>
            <person name="Duvall M.R."/>
        </authorList>
    </citation>
    <scope>NUCLEOTIDE SEQUENCE [LARGE SCALE GENOMIC DNA]</scope>
    <source>
        <strain evidence="4">GP69</strain>
    </source>
</reference>
<dbReference type="OrthoDB" id="9787103at2"/>
<dbReference type="GO" id="GO:0006355">
    <property type="term" value="P:regulation of DNA-templated transcription"/>
    <property type="evidence" value="ECO:0007669"/>
    <property type="project" value="InterPro"/>
</dbReference>
<dbReference type="GO" id="GO:0000160">
    <property type="term" value="P:phosphorelay signal transduction system"/>
    <property type="evidence" value="ECO:0007669"/>
    <property type="project" value="InterPro"/>
</dbReference>
<organism evidence="4 5">
    <name type="scientific">Acetatifactor muris</name>
    <dbReference type="NCBI Taxonomy" id="879566"/>
    <lineage>
        <taxon>Bacteria</taxon>
        <taxon>Bacillati</taxon>
        <taxon>Bacillota</taxon>
        <taxon>Clostridia</taxon>
        <taxon>Lachnospirales</taxon>
        <taxon>Lachnospiraceae</taxon>
        <taxon>Acetatifactor</taxon>
    </lineage>
</organism>
<evidence type="ECO:0000313" key="5">
    <source>
        <dbReference type="Proteomes" id="UP000236311"/>
    </source>
</evidence>
<dbReference type="SUPFAM" id="SSF46894">
    <property type="entry name" value="C-terminal effector domain of the bipartite response regulators"/>
    <property type="match status" value="1"/>
</dbReference>
<dbReference type="CDD" id="cd00383">
    <property type="entry name" value="trans_reg_C"/>
    <property type="match status" value="1"/>
</dbReference>
<name>A0A2K4ZLK0_9FIRM</name>
<feature type="DNA-binding region" description="OmpR/PhoB-type" evidence="2">
    <location>
        <begin position="33"/>
        <end position="132"/>
    </location>
</feature>
<dbReference type="InterPro" id="IPR016032">
    <property type="entry name" value="Sig_transdc_resp-reg_C-effctor"/>
</dbReference>